<dbReference type="InterPro" id="IPR017734">
    <property type="entry name" value="T6SS_SciN"/>
</dbReference>
<dbReference type="PROSITE" id="PS51257">
    <property type="entry name" value="PROKAR_LIPOPROTEIN"/>
    <property type="match status" value="1"/>
</dbReference>
<keyword evidence="2" id="KW-0732">Signal</keyword>
<dbReference type="Gene3D" id="2.60.40.4150">
    <property type="entry name" value="Type VI secretion system, lipoprotein SciN"/>
    <property type="match status" value="1"/>
</dbReference>
<name>A0ABX9NZ75_9GAMM</name>
<accession>A0ABX9NZ75</accession>
<comment type="caution">
    <text evidence="3">The sequence shown here is derived from an EMBL/GenBank/DDBJ whole genome shotgun (WGS) entry which is preliminary data.</text>
</comment>
<dbReference type="Pfam" id="PF12790">
    <property type="entry name" value="T6SS-SciN"/>
    <property type="match status" value="1"/>
</dbReference>
<protein>
    <submittedName>
        <fullName evidence="3">Type VI secretion system lipoprotein TssJ</fullName>
    </submittedName>
</protein>
<feature type="chain" id="PRO_5046406028" evidence="2">
    <location>
        <begin position="19"/>
        <end position="217"/>
    </location>
</feature>
<evidence type="ECO:0000256" key="1">
    <source>
        <dbReference type="SAM" id="MobiDB-lite"/>
    </source>
</evidence>
<keyword evidence="4" id="KW-1185">Reference proteome</keyword>
<evidence type="ECO:0000313" key="3">
    <source>
        <dbReference type="EMBL" id="RJT12770.1"/>
    </source>
</evidence>
<feature type="signal peptide" evidence="2">
    <location>
        <begin position="1"/>
        <end position="18"/>
    </location>
</feature>
<evidence type="ECO:0000313" key="4">
    <source>
        <dbReference type="Proteomes" id="UP000284119"/>
    </source>
</evidence>
<organism evidence="3 4">
    <name type="scientific">Rahnella inusitata</name>
    <dbReference type="NCBI Taxonomy" id="58169"/>
    <lineage>
        <taxon>Bacteria</taxon>
        <taxon>Pseudomonadati</taxon>
        <taxon>Pseudomonadota</taxon>
        <taxon>Gammaproteobacteria</taxon>
        <taxon>Enterobacterales</taxon>
        <taxon>Yersiniaceae</taxon>
        <taxon>Rahnella</taxon>
    </lineage>
</organism>
<feature type="region of interest" description="Disordered" evidence="1">
    <location>
        <begin position="185"/>
        <end position="217"/>
    </location>
</feature>
<dbReference type="Proteomes" id="UP000284119">
    <property type="component" value="Unassembled WGS sequence"/>
</dbReference>
<sequence length="217" mass="23079">MKALSTALLLFIASTLLCGCAGEKASNKVSAEQQAIDQVATPFAQGAIALNITADPGLNSWNEIANSCTLLVIQAQNASSLNKVLSNPAQLKSLFNGAGAENDILKVDRYATMPGQQITLHIDRSENTRKVAIVAGYYPFPKKQHMAMVSIPVTLTSTGWWTPKWSAQLSPLVLNVRLGSQSITELTKNSSPHDVQSPADSQPVQNSPVNVPAGGEK</sequence>
<proteinExistence type="predicted"/>
<keyword evidence="3" id="KW-0449">Lipoprotein</keyword>
<reference evidence="3 4" key="1">
    <citation type="submission" date="2018-09" db="EMBL/GenBank/DDBJ databases">
        <authorList>
            <person name="Le Fleche-Mateos A."/>
        </authorList>
    </citation>
    <scope>NUCLEOTIDE SEQUENCE [LARGE SCALE GENOMIC DNA]</scope>
    <source>
        <strain evidence="3 4">DSM 30078</strain>
    </source>
</reference>
<dbReference type="InterPro" id="IPR038706">
    <property type="entry name" value="Type_VI_SciN-like_sf"/>
</dbReference>
<dbReference type="RefSeq" id="WP_112166147.1">
    <property type="nucleotide sequence ID" value="NZ_JBFUVH010000002.1"/>
</dbReference>
<evidence type="ECO:0000256" key="2">
    <source>
        <dbReference type="SAM" id="SignalP"/>
    </source>
</evidence>
<dbReference type="EMBL" id="RAHG01000005">
    <property type="protein sequence ID" value="RJT12770.1"/>
    <property type="molecule type" value="Genomic_DNA"/>
</dbReference>
<feature type="compositionally biased region" description="Polar residues" evidence="1">
    <location>
        <begin position="185"/>
        <end position="209"/>
    </location>
</feature>
<gene>
    <name evidence="3" type="ORF">D5396_12350</name>
</gene>